<evidence type="ECO:0000256" key="5">
    <source>
        <dbReference type="ARBA" id="ARBA00023002"/>
    </source>
</evidence>
<name>A0ABP0Z3S1_9ROSI</name>
<keyword evidence="6" id="KW-0186">Copper</keyword>
<dbReference type="PROSITE" id="PS00498">
    <property type="entry name" value="TYROSINASE_2"/>
    <property type="match status" value="1"/>
</dbReference>
<dbReference type="InterPro" id="IPR016213">
    <property type="entry name" value="Polyphenol_oxidase"/>
</dbReference>
<dbReference type="Gene3D" id="1.10.1280.10">
    <property type="entry name" value="Di-copper center containing domain from catechol oxidase"/>
    <property type="match status" value="1"/>
</dbReference>
<accession>A0ABP0Z3S1</accession>
<evidence type="ECO:0000313" key="11">
    <source>
        <dbReference type="EMBL" id="CAK9327424.1"/>
    </source>
</evidence>
<dbReference type="Pfam" id="PF00264">
    <property type="entry name" value="Tyrosinase"/>
    <property type="match status" value="1"/>
</dbReference>
<proteinExistence type="inferred from homology"/>
<dbReference type="EMBL" id="OZ021742">
    <property type="protein sequence ID" value="CAK9327424.1"/>
    <property type="molecule type" value="Genomic_DNA"/>
</dbReference>
<evidence type="ECO:0000259" key="10">
    <source>
        <dbReference type="PROSITE" id="PS00498"/>
    </source>
</evidence>
<evidence type="ECO:0000256" key="2">
    <source>
        <dbReference type="ARBA" id="ARBA00009928"/>
    </source>
</evidence>
<feature type="domain" description="Tyrosinase copper-binding" evidence="9">
    <location>
        <begin position="199"/>
        <end position="216"/>
    </location>
</feature>
<sequence length="585" mass="65227">MASPSPPMPLVLSSAATTTATTGASFGLFYRKKKDPSSTIHRLNNLVVCSGSNGSGEESNNSLWPGKFIDRREALIGLGGLYGSASSAFGVDPFALAAPVTTPDPSNCGSSTDLADGVKDLDCCPPSTNNVKPFLKPRVRKAAQSLDKEYIEKYKEAVALMKALPDDDPRSFKQQAGVHCAYCTGGYDQLGLPVELQVHFSWLFFPFHRFYLYFHERILGSLIKDPDFALPFWNYDAPQGMEIPKIFTDKSSSLYDAFRDGRHQPPTLVELDYNDVEPTISREKIIQSNLSVMYRQVVSGARTPLLFFGQPYRSGSNPSPGMGTVENIPHNSIHLWTGDPNQSNRIDMGTFFSAARDPIFYAHHANVDRFWSIWKSLGEKRQDIKDKDFLNASFVFYDENGEAVRVYVKDCLDTRALGYVYDDTVPIPWLKTPPTPRVSRTPNKTKKKPTTKPGKLPSSVDKIVSFEVKRPKKSRSTKEKDDEEEILVIDGIEFNRNEAIKFDVFINDEDNREIRADNSEFAGSFVNVPHMKGSSMNIKTCLSLGITELLESLDADNDDSIIVTLVPRFGDGSATVKDIRIEYDA</sequence>
<dbReference type="PANTHER" id="PTHR11474:SF95">
    <property type="entry name" value="POLYPHENOL OXIDASE, CHLOROPLASTIC-LIKE"/>
    <property type="match status" value="1"/>
</dbReference>
<evidence type="ECO:0000256" key="8">
    <source>
        <dbReference type="SAM" id="MobiDB-lite"/>
    </source>
</evidence>
<dbReference type="PIRSF" id="PIRSF000290">
    <property type="entry name" value="PPO_plant"/>
    <property type="match status" value="1"/>
</dbReference>
<dbReference type="InterPro" id="IPR002227">
    <property type="entry name" value="Tyrosinase_Cu-bd"/>
</dbReference>
<dbReference type="Proteomes" id="UP001642487">
    <property type="component" value="Chromosome 8"/>
</dbReference>
<keyword evidence="4" id="KW-0883">Thioether bond</keyword>
<evidence type="ECO:0000256" key="4">
    <source>
        <dbReference type="ARBA" id="ARBA00022784"/>
    </source>
</evidence>
<reference evidence="11 12" key="1">
    <citation type="submission" date="2024-03" db="EMBL/GenBank/DDBJ databases">
        <authorList>
            <person name="Gkanogiannis A."/>
            <person name="Becerra Lopez-Lavalle L."/>
        </authorList>
    </citation>
    <scope>NUCLEOTIDE SEQUENCE [LARGE SCALE GENOMIC DNA]</scope>
</reference>
<keyword evidence="12" id="KW-1185">Reference proteome</keyword>
<comment type="cofactor">
    <cofactor evidence="1">
        <name>Cu(2+)</name>
        <dbReference type="ChEBI" id="CHEBI:29036"/>
    </cofactor>
</comment>
<dbReference type="PANTHER" id="PTHR11474">
    <property type="entry name" value="TYROSINASE FAMILY MEMBER"/>
    <property type="match status" value="1"/>
</dbReference>
<evidence type="ECO:0000256" key="7">
    <source>
        <dbReference type="ARBA" id="ARBA00023157"/>
    </source>
</evidence>
<dbReference type="InterPro" id="IPR008922">
    <property type="entry name" value="Di-copper_centre_dom_sf"/>
</dbReference>
<keyword evidence="5" id="KW-0560">Oxidoreductase</keyword>
<feature type="region of interest" description="Disordered" evidence="8">
    <location>
        <begin position="431"/>
        <end position="458"/>
    </location>
</feature>
<evidence type="ECO:0000259" key="9">
    <source>
        <dbReference type="PROSITE" id="PS00497"/>
    </source>
</evidence>
<feature type="domain" description="Tyrosinase copper-binding" evidence="10">
    <location>
        <begin position="357"/>
        <end position="368"/>
    </location>
</feature>
<dbReference type="SUPFAM" id="SSF48056">
    <property type="entry name" value="Di-copper centre-containing domain"/>
    <property type="match status" value="1"/>
</dbReference>
<evidence type="ECO:0000256" key="6">
    <source>
        <dbReference type="ARBA" id="ARBA00023008"/>
    </source>
</evidence>
<keyword evidence="7" id="KW-1015">Disulfide bond</keyword>
<protein>
    <recommendedName>
        <fullName evidence="9 10">Tyrosinase copper-binding domain-containing protein</fullName>
    </recommendedName>
</protein>
<evidence type="ECO:0000256" key="1">
    <source>
        <dbReference type="ARBA" id="ARBA00001973"/>
    </source>
</evidence>
<gene>
    <name evidence="11" type="ORF">CITCOLO1_LOCUS19803</name>
</gene>
<dbReference type="Pfam" id="PF12142">
    <property type="entry name" value="PPO1_DWL"/>
    <property type="match status" value="1"/>
</dbReference>
<comment type="similarity">
    <text evidence="2">Belongs to the tyrosinase family.</text>
</comment>
<dbReference type="InterPro" id="IPR022740">
    <property type="entry name" value="Polyphenol_oxidase_C"/>
</dbReference>
<dbReference type="Pfam" id="PF12143">
    <property type="entry name" value="PPO1_KFDV"/>
    <property type="match status" value="1"/>
</dbReference>
<evidence type="ECO:0000256" key="3">
    <source>
        <dbReference type="ARBA" id="ARBA00022723"/>
    </source>
</evidence>
<organism evidence="11 12">
    <name type="scientific">Citrullus colocynthis</name>
    <name type="common">colocynth</name>
    <dbReference type="NCBI Taxonomy" id="252529"/>
    <lineage>
        <taxon>Eukaryota</taxon>
        <taxon>Viridiplantae</taxon>
        <taxon>Streptophyta</taxon>
        <taxon>Embryophyta</taxon>
        <taxon>Tracheophyta</taxon>
        <taxon>Spermatophyta</taxon>
        <taxon>Magnoliopsida</taxon>
        <taxon>eudicotyledons</taxon>
        <taxon>Gunneridae</taxon>
        <taxon>Pentapetalae</taxon>
        <taxon>rosids</taxon>
        <taxon>fabids</taxon>
        <taxon>Cucurbitales</taxon>
        <taxon>Cucurbitaceae</taxon>
        <taxon>Benincaseae</taxon>
        <taxon>Citrullus</taxon>
    </lineage>
</organism>
<evidence type="ECO:0000313" key="12">
    <source>
        <dbReference type="Proteomes" id="UP001642487"/>
    </source>
</evidence>
<dbReference type="InterPro" id="IPR022739">
    <property type="entry name" value="Polyphenol_oxidase_cen"/>
</dbReference>
<dbReference type="PRINTS" id="PR00092">
    <property type="entry name" value="TYROSINASE"/>
</dbReference>
<dbReference type="PROSITE" id="PS00497">
    <property type="entry name" value="TYROSINASE_1"/>
    <property type="match status" value="1"/>
</dbReference>
<dbReference type="InterPro" id="IPR050316">
    <property type="entry name" value="Tyrosinase/Hemocyanin"/>
</dbReference>
<keyword evidence="3" id="KW-0479">Metal-binding</keyword>